<feature type="signal peptide" evidence="1">
    <location>
        <begin position="1"/>
        <end position="20"/>
    </location>
</feature>
<proteinExistence type="predicted"/>
<reference evidence="3" key="1">
    <citation type="journal article" date="2015" name="Genome Announc.">
        <title>Complete Genome Sequence of Herbaspirillum hiltneri N3 (DSM 17495), Isolated from Surface-Sterilized Wheat Roots.</title>
        <authorList>
            <person name="Guizelini D."/>
            <person name="Saizaki P.M."/>
            <person name="Coimbra N.A."/>
            <person name="Weiss V.A."/>
            <person name="Faoro H."/>
            <person name="Sfeir M.Z."/>
            <person name="Baura V.A."/>
            <person name="Monteiro R.A."/>
            <person name="Chubatsu L.S."/>
            <person name="Souza E.M."/>
            <person name="Cruz L.M."/>
            <person name="Pedrosa F.O."/>
            <person name="Raittz R.T."/>
            <person name="Marchaukoski J.N."/>
            <person name="Steffens M.B."/>
        </authorList>
    </citation>
    <scope>NUCLEOTIDE SEQUENCE [LARGE SCALE GENOMIC DNA]</scope>
    <source>
        <strain evidence="3">N3</strain>
    </source>
</reference>
<name>A0ABM5V6J0_9BURK</name>
<dbReference type="Gene3D" id="3.15.10.40">
    <property type="entry name" value="Uncharacterised protein PF07273, DUF1439"/>
    <property type="match status" value="1"/>
</dbReference>
<accession>A0ABM5V6J0</accession>
<evidence type="ECO:0000313" key="2">
    <source>
        <dbReference type="EMBL" id="AKZ65322.1"/>
    </source>
</evidence>
<gene>
    <name evidence="2" type="ORF">F506_11865</name>
</gene>
<keyword evidence="1" id="KW-0732">Signal</keyword>
<protein>
    <submittedName>
        <fullName evidence="2">Membrane protein</fullName>
    </submittedName>
</protein>
<organism evidence="2 3">
    <name type="scientific">Herbaspirillum hiltneri N3</name>
    <dbReference type="NCBI Taxonomy" id="1262470"/>
    <lineage>
        <taxon>Bacteria</taxon>
        <taxon>Pseudomonadati</taxon>
        <taxon>Pseudomonadota</taxon>
        <taxon>Betaproteobacteria</taxon>
        <taxon>Burkholderiales</taxon>
        <taxon>Oxalobacteraceae</taxon>
        <taxon>Herbaspirillum</taxon>
    </lineage>
</organism>
<keyword evidence="3" id="KW-1185">Reference proteome</keyword>
<dbReference type="Pfam" id="PF07273">
    <property type="entry name" value="DUF1439"/>
    <property type="match status" value="1"/>
</dbReference>
<evidence type="ECO:0000313" key="3">
    <source>
        <dbReference type="Proteomes" id="UP000063429"/>
    </source>
</evidence>
<sequence>MAGALLLACGALAAASASQAAYNIWTNEYTFPKKDLQTALATQFPRKLRYMDMFDVNLSNPRLALNPDSNRLTTVVDAQIDNKLLMNKPVNGTLSLSSALKYDAATRSVRLDAPTVEKVDIAGVPAQYAPQLNAIGNAAAEQVLKDYPLYTFKPEQLEMNGKRFEPGAITVLSDGVKVEIKPL</sequence>
<dbReference type="EMBL" id="CP011409">
    <property type="protein sequence ID" value="AKZ65322.1"/>
    <property type="molecule type" value="Genomic_DNA"/>
</dbReference>
<dbReference type="Proteomes" id="UP000063429">
    <property type="component" value="Chromosome"/>
</dbReference>
<evidence type="ECO:0000256" key="1">
    <source>
        <dbReference type="SAM" id="SignalP"/>
    </source>
</evidence>
<dbReference type="InterPro" id="IPR010835">
    <property type="entry name" value="DUF1439"/>
</dbReference>
<feature type="chain" id="PRO_5046928562" evidence="1">
    <location>
        <begin position="21"/>
        <end position="183"/>
    </location>
</feature>